<gene>
    <name evidence="1" type="ORF">MNEG_3615</name>
</gene>
<organism evidence="1 2">
    <name type="scientific">Monoraphidium neglectum</name>
    <dbReference type="NCBI Taxonomy" id="145388"/>
    <lineage>
        <taxon>Eukaryota</taxon>
        <taxon>Viridiplantae</taxon>
        <taxon>Chlorophyta</taxon>
        <taxon>core chlorophytes</taxon>
        <taxon>Chlorophyceae</taxon>
        <taxon>CS clade</taxon>
        <taxon>Sphaeropleales</taxon>
        <taxon>Selenastraceae</taxon>
        <taxon>Monoraphidium</taxon>
    </lineage>
</organism>
<keyword evidence="2" id="KW-1185">Reference proteome</keyword>
<proteinExistence type="predicted"/>
<evidence type="ECO:0000313" key="1">
    <source>
        <dbReference type="EMBL" id="KIZ04338.1"/>
    </source>
</evidence>
<dbReference type="AlphaFoldDB" id="A0A0D2K138"/>
<dbReference type="Proteomes" id="UP000054498">
    <property type="component" value="Unassembled WGS sequence"/>
</dbReference>
<reference evidence="1 2" key="1">
    <citation type="journal article" date="2013" name="BMC Genomics">
        <title>Reconstruction of the lipid metabolism for the microalga Monoraphidium neglectum from its genome sequence reveals characteristics suitable for biofuel production.</title>
        <authorList>
            <person name="Bogen C."/>
            <person name="Al-Dilaimi A."/>
            <person name="Albersmeier A."/>
            <person name="Wichmann J."/>
            <person name="Grundmann M."/>
            <person name="Rupp O."/>
            <person name="Lauersen K.J."/>
            <person name="Blifernez-Klassen O."/>
            <person name="Kalinowski J."/>
            <person name="Goesmann A."/>
            <person name="Mussgnug J.H."/>
            <person name="Kruse O."/>
        </authorList>
    </citation>
    <scope>NUCLEOTIDE SEQUENCE [LARGE SCALE GENOMIC DNA]</scope>
    <source>
        <strain evidence="1 2">SAG 48.87</strain>
    </source>
</reference>
<name>A0A0D2K138_9CHLO</name>
<sequence length="134" mass="13371">MAHVMLTLTVEESEDSTPFVRVAFRPAAAELPAAPGKSAVDERPRLNTTVTHTAIRPAGPEAAPSASPATGGALAAAARAARAAAGALSRSLYGALAGQASLVVGADPTLGRLHGKTVLVVCGRLSPITQAAVQ</sequence>
<feature type="non-terminal residue" evidence="1">
    <location>
        <position position="134"/>
    </location>
</feature>
<dbReference type="EMBL" id="KK100681">
    <property type="protein sequence ID" value="KIZ04338.1"/>
    <property type="molecule type" value="Genomic_DNA"/>
</dbReference>
<dbReference type="RefSeq" id="XP_013903357.1">
    <property type="nucleotide sequence ID" value="XM_014047903.1"/>
</dbReference>
<evidence type="ECO:0000313" key="2">
    <source>
        <dbReference type="Proteomes" id="UP000054498"/>
    </source>
</evidence>
<protein>
    <submittedName>
        <fullName evidence="1">Uncharacterized protein</fullName>
    </submittedName>
</protein>
<accession>A0A0D2K138</accession>
<dbReference type="GeneID" id="25736493"/>
<dbReference type="KEGG" id="mng:MNEG_3615"/>